<accession>A0A3M8AIR3</accession>
<dbReference type="Proteomes" id="UP000275048">
    <property type="component" value="Unassembled WGS sequence"/>
</dbReference>
<proteinExistence type="predicted"/>
<protein>
    <submittedName>
        <fullName evidence="1">Uncharacterized protein</fullName>
    </submittedName>
</protein>
<evidence type="ECO:0000313" key="1">
    <source>
        <dbReference type="EMBL" id="RNB51068.1"/>
    </source>
</evidence>
<name>A0A3M8AIR3_9MICO</name>
<comment type="caution">
    <text evidence="1">The sequence shown here is derived from an EMBL/GenBank/DDBJ whole genome shotgun (WGS) entry which is preliminary data.</text>
</comment>
<reference evidence="1 2" key="1">
    <citation type="submission" date="2018-10" db="EMBL/GenBank/DDBJ databases">
        <title>Isolation, diversity and antibacterial activity of antinobacteria from the wheat rhizosphere soil.</title>
        <authorList>
            <person name="Sun T."/>
        </authorList>
    </citation>
    <scope>NUCLEOTIDE SEQUENCE [LARGE SCALE GENOMIC DNA]</scope>
    <source>
        <strain evidence="1 2">SJ-23</strain>
    </source>
</reference>
<sequence>MGRGIAQHAGHPDDTLPAHAVSAASTASLLFRLGIEQRLIWVRAALPLAAPNDELPDRRSDDHS</sequence>
<keyword evidence="2" id="KW-1185">Reference proteome</keyword>
<organism evidence="1 2">
    <name type="scientific">Agromyces tardus</name>
    <dbReference type="NCBI Taxonomy" id="2583849"/>
    <lineage>
        <taxon>Bacteria</taxon>
        <taxon>Bacillati</taxon>
        <taxon>Actinomycetota</taxon>
        <taxon>Actinomycetes</taxon>
        <taxon>Micrococcales</taxon>
        <taxon>Microbacteriaceae</taxon>
        <taxon>Agromyces</taxon>
    </lineage>
</organism>
<evidence type="ECO:0000313" key="2">
    <source>
        <dbReference type="Proteomes" id="UP000275048"/>
    </source>
</evidence>
<gene>
    <name evidence="1" type="ORF">EDM22_05060</name>
</gene>
<dbReference type="EMBL" id="RHHB01000005">
    <property type="protein sequence ID" value="RNB51068.1"/>
    <property type="molecule type" value="Genomic_DNA"/>
</dbReference>
<dbReference type="AlphaFoldDB" id="A0A3M8AIR3"/>